<dbReference type="NCBIfam" id="TIGR01930">
    <property type="entry name" value="AcCoA-C-Actrans"/>
    <property type="match status" value="1"/>
</dbReference>
<evidence type="ECO:0000256" key="7">
    <source>
        <dbReference type="RuleBase" id="RU003557"/>
    </source>
</evidence>
<dbReference type="PANTHER" id="PTHR43853:SF10">
    <property type="entry name" value="ACETYL-COA C-ACETYLTRANSFERASE"/>
    <property type="match status" value="1"/>
</dbReference>
<name>A0A316UHI0_9BASI</name>
<proteinExistence type="inferred from homology"/>
<evidence type="ECO:0000256" key="1">
    <source>
        <dbReference type="ARBA" id="ARBA00004872"/>
    </source>
</evidence>
<dbReference type="GO" id="GO:0003988">
    <property type="term" value="F:acetyl-CoA C-acyltransferase activity"/>
    <property type="evidence" value="ECO:0007669"/>
    <property type="project" value="UniProtKB-EC"/>
</dbReference>
<dbReference type="InterPro" id="IPR016039">
    <property type="entry name" value="Thiolase-like"/>
</dbReference>
<dbReference type="Proteomes" id="UP000245884">
    <property type="component" value="Unassembled WGS sequence"/>
</dbReference>
<comment type="similarity">
    <text evidence="2 7">Belongs to the thiolase-like superfamily. Thiolase family.</text>
</comment>
<evidence type="ECO:0000256" key="2">
    <source>
        <dbReference type="ARBA" id="ARBA00010982"/>
    </source>
</evidence>
<keyword evidence="3 7" id="KW-0808">Transferase</keyword>
<comment type="catalytic activity">
    <reaction evidence="5">
        <text>an acyl-CoA + acetyl-CoA = a 3-oxoacyl-CoA + CoA</text>
        <dbReference type="Rhea" id="RHEA:21564"/>
        <dbReference type="ChEBI" id="CHEBI:57287"/>
        <dbReference type="ChEBI" id="CHEBI:57288"/>
        <dbReference type="ChEBI" id="CHEBI:58342"/>
        <dbReference type="ChEBI" id="CHEBI:90726"/>
        <dbReference type="EC" id="2.3.1.16"/>
    </reaction>
</comment>
<keyword evidence="4 7" id="KW-0012">Acyltransferase</keyword>
<dbReference type="GO" id="GO:0006635">
    <property type="term" value="P:fatty acid beta-oxidation"/>
    <property type="evidence" value="ECO:0007669"/>
    <property type="project" value="TreeGrafter"/>
</dbReference>
<dbReference type="EMBL" id="KZ819679">
    <property type="protein sequence ID" value="PWN24787.1"/>
    <property type="molecule type" value="Genomic_DNA"/>
</dbReference>
<feature type="active site" description="Proton acceptor" evidence="6">
    <location>
        <position position="410"/>
    </location>
</feature>
<dbReference type="STRING" id="1569628.A0A316UHI0"/>
<dbReference type="InterPro" id="IPR020617">
    <property type="entry name" value="Thiolase_C"/>
</dbReference>
<dbReference type="CDD" id="cd00751">
    <property type="entry name" value="thiolase"/>
    <property type="match status" value="1"/>
</dbReference>
<evidence type="ECO:0000256" key="5">
    <source>
        <dbReference type="ARBA" id="ARBA00047605"/>
    </source>
</evidence>
<evidence type="ECO:0000259" key="9">
    <source>
        <dbReference type="Pfam" id="PF02803"/>
    </source>
</evidence>
<dbReference type="GeneID" id="37031797"/>
<protein>
    <submittedName>
        <fullName evidence="10">Thiolase</fullName>
    </submittedName>
</protein>
<dbReference type="InterPro" id="IPR020616">
    <property type="entry name" value="Thiolase_N"/>
</dbReference>
<feature type="domain" description="Thiolase N-terminal" evidence="8">
    <location>
        <begin position="36"/>
        <end position="293"/>
    </location>
</feature>
<dbReference type="Pfam" id="PF02803">
    <property type="entry name" value="Thiolase_C"/>
    <property type="match status" value="1"/>
</dbReference>
<dbReference type="SUPFAM" id="SSF53901">
    <property type="entry name" value="Thiolase-like"/>
    <property type="match status" value="2"/>
</dbReference>
<feature type="domain" description="Thiolase C-terminal" evidence="9">
    <location>
        <begin position="302"/>
        <end position="420"/>
    </location>
</feature>
<dbReference type="InterPro" id="IPR002155">
    <property type="entry name" value="Thiolase"/>
</dbReference>
<dbReference type="RefSeq" id="XP_025359399.1">
    <property type="nucleotide sequence ID" value="XM_025509974.1"/>
</dbReference>
<evidence type="ECO:0000313" key="11">
    <source>
        <dbReference type="Proteomes" id="UP000245884"/>
    </source>
</evidence>
<dbReference type="InterPro" id="IPR050215">
    <property type="entry name" value="Thiolase-like_sf_Thiolase"/>
</dbReference>
<evidence type="ECO:0000256" key="6">
    <source>
        <dbReference type="PIRSR" id="PIRSR000429-1"/>
    </source>
</evidence>
<comment type="pathway">
    <text evidence="1">Lipid metabolism; fatty acid metabolism.</text>
</comment>
<dbReference type="Pfam" id="PF00108">
    <property type="entry name" value="Thiolase_N"/>
    <property type="match status" value="1"/>
</dbReference>
<dbReference type="GO" id="GO:0010124">
    <property type="term" value="P:phenylacetate catabolic process"/>
    <property type="evidence" value="ECO:0007669"/>
    <property type="project" value="TreeGrafter"/>
</dbReference>
<sequence length="425" mass="44822">MTTPTQRITQLASHLDPRTWSGKGLAAVSTKNDSDVVVVALGRTPQCKAGKGGLKDTPFDVLVHQTLKGVLGRVPQLDPALIQDVVVGNVRNENAAYYVRAAALAAGIPRECPSLVVNRFCSSGLMAIRTVANQIQSGEISCGLAAGVEHMSSHAKSAPHIHDDLAKASQEAKDCELPMGATSEFVSQDFNVSRADQDAYAARSHQRASAAQKAGYFDEEIFPVQAHVKEGDATSYKVLTQDDGIRHDTTAEKLAKIRPAFPEYAKEGGEAATTGGNASQLTDGGAAMILMTRRMANELQLPIVAKYVATAVAGLAPRIMGIGPSIAIPKLLDLTGVKKEEVDEFVVNEAFSSMAVYVQRQLGIPDEKYNTTGGSCALGHPLGATALRLVVQGLNNMKRTGGKVVVISMCVGTGQGAAGLFISEQ</sequence>
<gene>
    <name evidence="10" type="ORF">BDZ90DRAFT_96509</name>
</gene>
<dbReference type="PANTHER" id="PTHR43853">
    <property type="entry name" value="3-KETOACYL-COA THIOLASE, PEROXISOMAL"/>
    <property type="match status" value="1"/>
</dbReference>
<evidence type="ECO:0000256" key="3">
    <source>
        <dbReference type="ARBA" id="ARBA00022679"/>
    </source>
</evidence>
<dbReference type="AlphaFoldDB" id="A0A316UHI0"/>
<reference evidence="10 11" key="1">
    <citation type="journal article" date="2018" name="Mol. Biol. Evol.">
        <title>Broad Genomic Sampling Reveals a Smut Pathogenic Ancestry of the Fungal Clade Ustilaginomycotina.</title>
        <authorList>
            <person name="Kijpornyongpan T."/>
            <person name="Mondo S.J."/>
            <person name="Barry K."/>
            <person name="Sandor L."/>
            <person name="Lee J."/>
            <person name="Lipzen A."/>
            <person name="Pangilinan J."/>
            <person name="LaButti K."/>
            <person name="Hainaut M."/>
            <person name="Henrissat B."/>
            <person name="Grigoriev I.V."/>
            <person name="Spatafora J.W."/>
            <person name="Aime M.C."/>
        </authorList>
    </citation>
    <scope>NUCLEOTIDE SEQUENCE [LARGE SCALE GENOMIC DNA]</scope>
    <source>
        <strain evidence="10 11">MCA 5214</strain>
    </source>
</reference>
<feature type="active site" description="Proton acceptor" evidence="6">
    <location>
        <position position="380"/>
    </location>
</feature>
<dbReference type="PROSITE" id="PS00098">
    <property type="entry name" value="THIOLASE_1"/>
    <property type="match status" value="1"/>
</dbReference>
<accession>A0A316UHI0</accession>
<feature type="active site" description="Acyl-thioester intermediate" evidence="6">
    <location>
        <position position="121"/>
    </location>
</feature>
<dbReference type="PIRSF" id="PIRSF000429">
    <property type="entry name" value="Ac-CoA_Ac_transf"/>
    <property type="match status" value="1"/>
</dbReference>
<keyword evidence="11" id="KW-1185">Reference proteome</keyword>
<dbReference type="GO" id="GO:0005777">
    <property type="term" value="C:peroxisome"/>
    <property type="evidence" value="ECO:0007669"/>
    <property type="project" value="TreeGrafter"/>
</dbReference>
<dbReference type="Gene3D" id="3.40.47.10">
    <property type="match status" value="2"/>
</dbReference>
<organism evidence="10 11">
    <name type="scientific">Jaminaea rosea</name>
    <dbReference type="NCBI Taxonomy" id="1569628"/>
    <lineage>
        <taxon>Eukaryota</taxon>
        <taxon>Fungi</taxon>
        <taxon>Dikarya</taxon>
        <taxon>Basidiomycota</taxon>
        <taxon>Ustilaginomycotina</taxon>
        <taxon>Exobasidiomycetes</taxon>
        <taxon>Microstromatales</taxon>
        <taxon>Microstromatales incertae sedis</taxon>
        <taxon>Jaminaea</taxon>
    </lineage>
</organism>
<evidence type="ECO:0000259" key="8">
    <source>
        <dbReference type="Pfam" id="PF00108"/>
    </source>
</evidence>
<evidence type="ECO:0000256" key="4">
    <source>
        <dbReference type="ARBA" id="ARBA00023315"/>
    </source>
</evidence>
<dbReference type="InterPro" id="IPR020615">
    <property type="entry name" value="Thiolase_acyl_enz_int_AS"/>
</dbReference>
<evidence type="ECO:0000313" key="10">
    <source>
        <dbReference type="EMBL" id="PWN24787.1"/>
    </source>
</evidence>
<dbReference type="OrthoDB" id="5404651at2759"/>